<name>A0A814UHL4_9BILA</name>
<dbReference type="OrthoDB" id="407298at2759"/>
<dbReference type="Proteomes" id="UP000663832">
    <property type="component" value="Unassembled WGS sequence"/>
</dbReference>
<organism evidence="2 3">
    <name type="scientific">Adineta steineri</name>
    <dbReference type="NCBI Taxonomy" id="433720"/>
    <lineage>
        <taxon>Eukaryota</taxon>
        <taxon>Metazoa</taxon>
        <taxon>Spiralia</taxon>
        <taxon>Gnathifera</taxon>
        <taxon>Rotifera</taxon>
        <taxon>Eurotatoria</taxon>
        <taxon>Bdelloidea</taxon>
        <taxon>Adinetida</taxon>
        <taxon>Adinetidae</taxon>
        <taxon>Adineta</taxon>
    </lineage>
</organism>
<sequence>MKNNNNNLEILINLNEKTSKLYLPYLVLFGGNSGKPNTFIADPQQLTSDNQTVNGFACFIYRAILAVTPSEVDTGVSGPVSRLSYLTKYLDPIFGDQFDCPSTRFKLT</sequence>
<reference evidence="2" key="1">
    <citation type="submission" date="2021-02" db="EMBL/GenBank/DDBJ databases">
        <authorList>
            <person name="Nowell W R."/>
        </authorList>
    </citation>
    <scope>NUCLEOTIDE SEQUENCE</scope>
</reference>
<evidence type="ECO:0000313" key="3">
    <source>
        <dbReference type="Proteomes" id="UP000663832"/>
    </source>
</evidence>
<evidence type="ECO:0000313" key="2">
    <source>
        <dbReference type="EMBL" id="CAF1174795.1"/>
    </source>
</evidence>
<protein>
    <submittedName>
        <fullName evidence="2">Uncharacterized protein</fullName>
    </submittedName>
</protein>
<gene>
    <name evidence="1" type="ORF">BJG266_LOCUS20474</name>
    <name evidence="2" type="ORF">QVE165_LOCUS24330</name>
</gene>
<dbReference type="EMBL" id="CAJNOI010000116">
    <property type="protein sequence ID" value="CAF1084916.1"/>
    <property type="molecule type" value="Genomic_DNA"/>
</dbReference>
<accession>A0A814UHL4</accession>
<dbReference type="Proteomes" id="UP000663877">
    <property type="component" value="Unassembled WGS sequence"/>
</dbReference>
<dbReference type="AlphaFoldDB" id="A0A814UHL4"/>
<proteinExistence type="predicted"/>
<comment type="caution">
    <text evidence="2">The sequence shown here is derived from an EMBL/GenBank/DDBJ whole genome shotgun (WGS) entry which is preliminary data.</text>
</comment>
<dbReference type="EMBL" id="CAJNOM010000170">
    <property type="protein sequence ID" value="CAF1174795.1"/>
    <property type="molecule type" value="Genomic_DNA"/>
</dbReference>
<keyword evidence="3" id="KW-1185">Reference proteome</keyword>
<evidence type="ECO:0000313" key="1">
    <source>
        <dbReference type="EMBL" id="CAF1084916.1"/>
    </source>
</evidence>